<comment type="caution">
    <text evidence="2">The sequence shown here is derived from an EMBL/GenBank/DDBJ whole genome shotgun (WGS) entry which is preliminary data.</text>
</comment>
<dbReference type="SUPFAM" id="SSF52540">
    <property type="entry name" value="P-loop containing nucleoside triphosphate hydrolases"/>
    <property type="match status" value="1"/>
</dbReference>
<dbReference type="InterPro" id="IPR027417">
    <property type="entry name" value="P-loop_NTPase"/>
</dbReference>
<accession>A0A5D4SFV4</accession>
<dbReference type="Gene3D" id="3.40.50.300">
    <property type="entry name" value="P-loop containing nucleotide triphosphate hydrolases"/>
    <property type="match status" value="1"/>
</dbReference>
<organism evidence="2 3">
    <name type="scientific">Bacillus infantis</name>
    <dbReference type="NCBI Taxonomy" id="324767"/>
    <lineage>
        <taxon>Bacteria</taxon>
        <taxon>Bacillati</taxon>
        <taxon>Bacillota</taxon>
        <taxon>Bacilli</taxon>
        <taxon>Bacillales</taxon>
        <taxon>Bacillaceae</taxon>
        <taxon>Bacillus</taxon>
    </lineage>
</organism>
<dbReference type="Proteomes" id="UP000323732">
    <property type="component" value="Unassembled WGS sequence"/>
</dbReference>
<dbReference type="AlphaFoldDB" id="A0A5D4SFV4"/>
<feature type="region of interest" description="Disordered" evidence="1">
    <location>
        <begin position="131"/>
        <end position="179"/>
    </location>
</feature>
<reference evidence="2 3" key="1">
    <citation type="submission" date="2019-08" db="EMBL/GenBank/DDBJ databases">
        <title>Bacillus genomes from the desert of Cuatro Cienegas, Coahuila.</title>
        <authorList>
            <person name="Olmedo-Alvarez G."/>
        </authorList>
    </citation>
    <scope>NUCLEOTIDE SEQUENCE [LARGE SCALE GENOMIC DNA]</scope>
    <source>
        <strain evidence="2 3">CH37_1T</strain>
    </source>
</reference>
<evidence type="ECO:0000256" key="1">
    <source>
        <dbReference type="SAM" id="MobiDB-lite"/>
    </source>
</evidence>
<feature type="compositionally biased region" description="Basic and acidic residues" evidence="1">
    <location>
        <begin position="170"/>
        <end position="179"/>
    </location>
</feature>
<sequence length="455" mass="53250">MKNCLIYLSDLSTPILENDITAYLNKSDLDIEIIEDHTHFSEFEKSINHNDISLLICNLTVSFFNHQILSEFKQAFILWIHPDSYSKDDDDNYIRAFKTEEEALQFLRTAFENTAPPDFSQRVKASLGNKKKPTFKTQIRPEKKEESKPSVPGPAVVENYTDDSVTTAEEPDRGGEIDFISRSRKLQKQIFMKQQWEEHKMVGVWSPIHSSGVTTFTINYALFLANNRIYTTVMEGLTENQILKDILQQYTLIPENWESYAKAIHSDEINKEIDWTYKNVKFLPLDHDDFKIEWNPKSIEAYMTTPNVVDLTLVDLPTGKMEQYTRDSLAYLSELWILLEDNPLKVMAWKDYILQLKEKLDIPIHLILNKSFSFSKVKIYTDHLSVPLLVQLPAIHEECQKNMHENTPLYYSDSVNTLLDPPFMQLTRHLLGEDFKFINKKPHRWRLNIFKTLKD</sequence>
<feature type="compositionally biased region" description="Basic and acidic residues" evidence="1">
    <location>
        <begin position="139"/>
        <end position="148"/>
    </location>
</feature>
<dbReference type="EMBL" id="VTES01000006">
    <property type="protein sequence ID" value="TYS60676.1"/>
    <property type="molecule type" value="Genomic_DNA"/>
</dbReference>
<evidence type="ECO:0000313" key="3">
    <source>
        <dbReference type="Proteomes" id="UP000323732"/>
    </source>
</evidence>
<evidence type="ECO:0000313" key="2">
    <source>
        <dbReference type="EMBL" id="TYS60676.1"/>
    </source>
</evidence>
<name>A0A5D4SFV4_9BACI</name>
<proteinExistence type="predicted"/>
<gene>
    <name evidence="2" type="ORF">FZD47_20930</name>
</gene>
<dbReference type="RefSeq" id="WP_148950824.1">
    <property type="nucleotide sequence ID" value="NZ_VTES01000006.1"/>
</dbReference>
<protein>
    <submittedName>
        <fullName evidence="2">Uncharacterized protein</fullName>
    </submittedName>
</protein>